<dbReference type="RefSeq" id="WP_266054225.1">
    <property type="nucleotide sequence ID" value="NZ_JAPFQO010000014.1"/>
</dbReference>
<accession>A0ABT3RKH8</accession>
<reference evidence="1 2" key="1">
    <citation type="submission" date="2022-11" db="EMBL/GenBank/DDBJ databases">
        <title>The characterization of three novel Bacteroidetes species and genomic analysis of their roles in tidal elemental geochemical cycles.</title>
        <authorList>
            <person name="Ma K.-J."/>
        </authorList>
    </citation>
    <scope>NUCLEOTIDE SEQUENCE [LARGE SCALE GENOMIC DNA]</scope>
    <source>
        <strain evidence="1 2">M82</strain>
    </source>
</reference>
<comment type="caution">
    <text evidence="1">The sequence shown here is derived from an EMBL/GenBank/DDBJ whole genome shotgun (WGS) entry which is preliminary data.</text>
</comment>
<organism evidence="1 2">
    <name type="scientific">Pontibacter anaerobius</name>
    <dbReference type="NCBI Taxonomy" id="2993940"/>
    <lineage>
        <taxon>Bacteria</taxon>
        <taxon>Pseudomonadati</taxon>
        <taxon>Bacteroidota</taxon>
        <taxon>Cytophagia</taxon>
        <taxon>Cytophagales</taxon>
        <taxon>Hymenobacteraceae</taxon>
        <taxon>Pontibacter</taxon>
    </lineage>
</organism>
<dbReference type="EMBL" id="JAPFQO010000014">
    <property type="protein sequence ID" value="MCX2741993.1"/>
    <property type="molecule type" value="Genomic_DNA"/>
</dbReference>
<gene>
    <name evidence="1" type="ORF">OO017_18690</name>
</gene>
<protein>
    <submittedName>
        <fullName evidence="1">Uncharacterized protein</fullName>
    </submittedName>
</protein>
<proteinExistence type="predicted"/>
<sequence>MGKVNFRQESPQAGIKYSIINIPDDSNLGTGSFTTVYEKAAVAKNEAIGSMMVNAPAFQISVTINPATKEVPALLGRADGANLNRKAFKLPVDLASKGDCAVVVDFEDWTIKSMTLNDEPLEEIV</sequence>
<keyword evidence="2" id="KW-1185">Reference proteome</keyword>
<evidence type="ECO:0000313" key="2">
    <source>
        <dbReference type="Proteomes" id="UP001207228"/>
    </source>
</evidence>
<dbReference type="Proteomes" id="UP001207228">
    <property type="component" value="Unassembled WGS sequence"/>
</dbReference>
<evidence type="ECO:0000313" key="1">
    <source>
        <dbReference type="EMBL" id="MCX2741993.1"/>
    </source>
</evidence>
<name>A0ABT3RKH8_9BACT</name>